<dbReference type="EMBL" id="AWSV01000089">
    <property type="protein sequence ID" value="ERI85469.1"/>
    <property type="molecule type" value="Genomic_DNA"/>
</dbReference>
<organism evidence="1 2">
    <name type="scientific">Bacteroides pyogenes F0041</name>
    <dbReference type="NCBI Taxonomy" id="1321819"/>
    <lineage>
        <taxon>Bacteria</taxon>
        <taxon>Pseudomonadati</taxon>
        <taxon>Bacteroidota</taxon>
        <taxon>Bacteroidia</taxon>
        <taxon>Bacteroidales</taxon>
        <taxon>Bacteroidaceae</taxon>
        <taxon>Bacteroides</taxon>
    </lineage>
</organism>
<gene>
    <name evidence="1" type="ORF">HMPREF1981_01641</name>
</gene>
<dbReference type="PATRIC" id="fig|1321819.3.peg.1507"/>
<name>U2C4R2_9BACE</name>
<comment type="caution">
    <text evidence="1">The sequence shown here is derived from an EMBL/GenBank/DDBJ whole genome shotgun (WGS) entry which is preliminary data.</text>
</comment>
<dbReference type="Proteomes" id="UP000016496">
    <property type="component" value="Unassembled WGS sequence"/>
</dbReference>
<proteinExistence type="predicted"/>
<evidence type="ECO:0000313" key="2">
    <source>
        <dbReference type="Proteomes" id="UP000016496"/>
    </source>
</evidence>
<sequence length="71" mass="7777">MYRPLLGKGGPMADGYTGEWMIERMAKDAPQSLPYPMNADRIYPVGKGKGINKKGDARSYPGFKDGTACLH</sequence>
<evidence type="ECO:0000313" key="1">
    <source>
        <dbReference type="EMBL" id="ERI85469.1"/>
    </source>
</evidence>
<dbReference type="AlphaFoldDB" id="U2C4R2"/>
<reference evidence="1 2" key="1">
    <citation type="submission" date="2013-08" db="EMBL/GenBank/DDBJ databases">
        <authorList>
            <person name="Weinstock G."/>
            <person name="Sodergren E."/>
            <person name="Wylie T."/>
            <person name="Fulton L."/>
            <person name="Fulton R."/>
            <person name="Fronick C."/>
            <person name="O'Laughlin M."/>
            <person name="Godfrey J."/>
            <person name="Miner T."/>
            <person name="Herter B."/>
            <person name="Appelbaum E."/>
            <person name="Cordes M."/>
            <person name="Lek S."/>
            <person name="Wollam A."/>
            <person name="Pepin K.H."/>
            <person name="Palsikar V.B."/>
            <person name="Mitreva M."/>
            <person name="Wilson R.K."/>
        </authorList>
    </citation>
    <scope>NUCLEOTIDE SEQUENCE [LARGE SCALE GENOMIC DNA]</scope>
    <source>
        <strain evidence="1 2">F0041</strain>
    </source>
</reference>
<dbReference type="HOGENOM" id="CLU_2731678_0_0_10"/>
<protein>
    <submittedName>
        <fullName evidence="1">Uncharacterized protein</fullName>
    </submittedName>
</protein>
<accession>U2C4R2</accession>